<reference evidence="4 5" key="1">
    <citation type="journal article" date="2021" name="Microorganisms">
        <title>Genome Evolution of Filamentous Cyanobacterium Nostoc Species: From Facultative Symbiosis to Free Living.</title>
        <authorList>
            <person name="Huo D."/>
            <person name="Li H."/>
            <person name="Cai F."/>
            <person name="Guo X."/>
            <person name="Qiao Z."/>
            <person name="Wang W."/>
            <person name="Yu G."/>
            <person name="Li R."/>
        </authorList>
    </citation>
    <scope>NUCLEOTIDE SEQUENCE [LARGE SCALE GENOMIC DNA]</scope>
    <source>
        <strain evidence="4 5">CHAB 5714</strain>
    </source>
</reference>
<feature type="transmembrane region" description="Helical" evidence="3">
    <location>
        <begin position="21"/>
        <end position="42"/>
    </location>
</feature>
<comment type="caution">
    <text evidence="4">The sequence shown here is derived from an EMBL/GenBank/DDBJ whole genome shotgun (WGS) entry which is preliminary data.</text>
</comment>
<gene>
    <name evidence="4" type="ORF">LC586_38630</name>
</gene>
<dbReference type="Gene3D" id="3.40.50.720">
    <property type="entry name" value="NAD(P)-binding Rossmann-like Domain"/>
    <property type="match status" value="1"/>
</dbReference>
<keyword evidence="3" id="KW-0812">Transmembrane</keyword>
<keyword evidence="3" id="KW-0472">Membrane</keyword>
<dbReference type="InterPro" id="IPR036291">
    <property type="entry name" value="NAD(P)-bd_dom_sf"/>
</dbReference>
<dbReference type="InterPro" id="IPR045070">
    <property type="entry name" value="MATE_MepA-like"/>
</dbReference>
<dbReference type="CDD" id="cd13143">
    <property type="entry name" value="MATE_MepA_like"/>
    <property type="match status" value="1"/>
</dbReference>
<comment type="similarity">
    <text evidence="1">Belongs to the short-chain dehydrogenases/reductases (SDR) family.</text>
</comment>
<dbReference type="Pfam" id="PF01554">
    <property type="entry name" value="MatE"/>
    <property type="match status" value="1"/>
</dbReference>
<name>A0ABS8IKS7_9NOSO</name>
<dbReference type="PANTHER" id="PTHR43976:SF16">
    <property type="entry name" value="SHORT-CHAIN DEHYDROGENASE_REDUCTASE FAMILY PROTEIN"/>
    <property type="match status" value="1"/>
</dbReference>
<sequence>MTLQKQSQIANEILQGNLIKLMFKLSIPSILGILMLSLNSFIDALFAGRFLGETALAGISLALPLTSIVNGFASLIGVGSASVLSRSIGSGDVKTQSKIFESIIILSVIFSFFITLIGYIFGEELIVLMGGNGEVASEGTSYLKIYVLGSIFLILGEGCGEVINSEGNIRLNTIFNLIFVSVNILLNYIFITVYNWGIQGIALATVIAMVVSSILNLSYFIAGKSFIPVHLKRIAIAINLLLEIISVGVSSLFYPVMILVQEFVIFNLIYDYGDNSDIAFFGASVKLCSFTYIPTIGLANALQPIIGMNYGANNNRRVKKSYLIFAVIGTILLIFMWLPLQLYPSKFLGLILPEVNFTEDNVLDFRIFNILTPIWALAYFSNTLFLSIGKGKIALLAIFLKKLDVTKPKEVQDAVKQAIDYFGHIDVLVNNAGCKIVGLIEELSDSEVRRQFDTNFFGVLATLRAVIPHMRKQRQGHILNISSMASFMAEPGGGFYIASKLALEGLSGTLHYELQPFGIKVIIVEPGVFFTDFPVNSIFVNDTQIEEEEYKAIIDERRNEVIKPGMERSRLEEPGDPKKAALAMIKIVDIEEPIVRLALGTDAIESINYGLEYIKRDLDAWKELSISTDYDEVVANKT</sequence>
<protein>
    <submittedName>
        <fullName evidence="4">SDR family NAD(P)-dependent oxidoreductase</fullName>
    </submittedName>
</protein>
<evidence type="ECO:0000256" key="3">
    <source>
        <dbReference type="SAM" id="Phobius"/>
    </source>
</evidence>
<feature type="transmembrane region" description="Helical" evidence="3">
    <location>
        <begin position="278"/>
        <end position="302"/>
    </location>
</feature>
<dbReference type="EMBL" id="JAIVFQ010000169">
    <property type="protein sequence ID" value="MCC5604895.1"/>
    <property type="molecule type" value="Genomic_DNA"/>
</dbReference>
<feature type="transmembrane region" description="Helical" evidence="3">
    <location>
        <begin position="99"/>
        <end position="121"/>
    </location>
</feature>
<evidence type="ECO:0000256" key="1">
    <source>
        <dbReference type="ARBA" id="ARBA00006484"/>
    </source>
</evidence>
<dbReference type="PRINTS" id="PR01397">
    <property type="entry name" value="DHBDHDRGNASE"/>
</dbReference>
<organism evidence="4 5">
    <name type="scientific">Nostoc favosum CHAB5714</name>
    <dbReference type="NCBI Taxonomy" id="2780399"/>
    <lineage>
        <taxon>Bacteria</taxon>
        <taxon>Bacillati</taxon>
        <taxon>Cyanobacteriota</taxon>
        <taxon>Cyanophyceae</taxon>
        <taxon>Nostocales</taxon>
        <taxon>Nostocaceae</taxon>
        <taxon>Nostoc</taxon>
        <taxon>Nostoc favosum</taxon>
    </lineage>
</organism>
<dbReference type="PRINTS" id="PR00080">
    <property type="entry name" value="SDRFAMILY"/>
</dbReference>
<evidence type="ECO:0000256" key="2">
    <source>
        <dbReference type="ARBA" id="ARBA00023002"/>
    </source>
</evidence>
<keyword evidence="2" id="KW-0560">Oxidoreductase</keyword>
<dbReference type="SUPFAM" id="SSF51735">
    <property type="entry name" value="NAD(P)-binding Rossmann-fold domains"/>
    <property type="match status" value="1"/>
</dbReference>
<dbReference type="PANTHER" id="PTHR43976">
    <property type="entry name" value="SHORT CHAIN DEHYDROGENASE"/>
    <property type="match status" value="1"/>
</dbReference>
<feature type="transmembrane region" description="Helical" evidence="3">
    <location>
        <begin position="54"/>
        <end position="78"/>
    </location>
</feature>
<dbReference type="InterPro" id="IPR002528">
    <property type="entry name" value="MATE_fam"/>
</dbReference>
<feature type="transmembrane region" description="Helical" evidence="3">
    <location>
        <begin position="141"/>
        <end position="163"/>
    </location>
</feature>
<evidence type="ECO:0000313" key="5">
    <source>
        <dbReference type="Proteomes" id="UP001199525"/>
    </source>
</evidence>
<dbReference type="Proteomes" id="UP001199525">
    <property type="component" value="Unassembled WGS sequence"/>
</dbReference>
<dbReference type="Pfam" id="PF00106">
    <property type="entry name" value="adh_short"/>
    <property type="match status" value="1"/>
</dbReference>
<keyword evidence="3" id="KW-1133">Transmembrane helix</keyword>
<feature type="transmembrane region" description="Helical" evidence="3">
    <location>
        <begin position="175"/>
        <end position="194"/>
    </location>
</feature>
<feature type="transmembrane region" description="Helical" evidence="3">
    <location>
        <begin position="200"/>
        <end position="222"/>
    </location>
</feature>
<dbReference type="InterPro" id="IPR051911">
    <property type="entry name" value="SDR_oxidoreductase"/>
</dbReference>
<proteinExistence type="inferred from homology"/>
<feature type="transmembrane region" description="Helical" evidence="3">
    <location>
        <begin position="374"/>
        <end position="400"/>
    </location>
</feature>
<feature type="transmembrane region" description="Helical" evidence="3">
    <location>
        <begin position="322"/>
        <end position="340"/>
    </location>
</feature>
<evidence type="ECO:0000313" key="4">
    <source>
        <dbReference type="EMBL" id="MCC5604895.1"/>
    </source>
</evidence>
<dbReference type="InterPro" id="IPR002347">
    <property type="entry name" value="SDR_fam"/>
</dbReference>
<accession>A0ABS8IKS7</accession>
<dbReference type="RefSeq" id="WP_229491063.1">
    <property type="nucleotide sequence ID" value="NZ_JAIVFQ010000169.1"/>
</dbReference>
<dbReference type="InterPro" id="IPR003560">
    <property type="entry name" value="DHB_DH"/>
</dbReference>
<keyword evidence="5" id="KW-1185">Reference proteome</keyword>
<feature type="transmembrane region" description="Helical" evidence="3">
    <location>
        <begin position="234"/>
        <end position="258"/>
    </location>
</feature>